<feature type="domain" description="Peptidase M24" evidence="5">
    <location>
        <begin position="12"/>
        <end position="238"/>
    </location>
</feature>
<dbReference type="PRINTS" id="PR00599">
    <property type="entry name" value="MAPEPTIDASE"/>
</dbReference>
<dbReference type="InterPro" id="IPR036005">
    <property type="entry name" value="Creatinase/aminopeptidase-like"/>
</dbReference>
<dbReference type="CDD" id="cd01086">
    <property type="entry name" value="MetAP1"/>
    <property type="match status" value="1"/>
</dbReference>
<evidence type="ECO:0000256" key="3">
    <source>
        <dbReference type="ARBA" id="ARBA00022723"/>
    </source>
</evidence>
<name>A0A381PKX6_9ZZZZ</name>
<dbReference type="EMBL" id="UINC01001018">
    <property type="protein sequence ID" value="SUZ67695.1"/>
    <property type="molecule type" value="Genomic_DNA"/>
</dbReference>
<dbReference type="Pfam" id="PF00557">
    <property type="entry name" value="Peptidase_M24"/>
    <property type="match status" value="1"/>
</dbReference>
<dbReference type="SUPFAM" id="SSF55920">
    <property type="entry name" value="Creatinase/aminopeptidase"/>
    <property type="match status" value="1"/>
</dbReference>
<sequence>MVNIRSEREIGKIRESSRIVYETLSALSEKIVLGVTGKELDQYAETFIRGQGGEPAFKGYMGYPSTLCISINDEVVHGIPDARKLRNGDIVSIDCGVLKDDFYGDSARTYAVGDVASDVRDLMRITEEALYIGVEKAILGNHVSDIGHAIQSHVEEHGFSVVRELVGHGIGRELHEDPQIPNYGSPGQGVELKEGMCIAIEPMVNLGDKEIFTKDDNWTICTRDGKPSAHFEHTVLVGKVGAQILSNGVSEKSSDYAVA</sequence>
<evidence type="ECO:0000256" key="2">
    <source>
        <dbReference type="ARBA" id="ARBA00022670"/>
    </source>
</evidence>
<keyword evidence="1" id="KW-0031">Aminopeptidase</keyword>
<accession>A0A381PKX6</accession>
<dbReference type="GO" id="GO:0070006">
    <property type="term" value="F:metalloaminopeptidase activity"/>
    <property type="evidence" value="ECO:0007669"/>
    <property type="project" value="InterPro"/>
</dbReference>
<dbReference type="GO" id="GO:0006508">
    <property type="term" value="P:proteolysis"/>
    <property type="evidence" value="ECO:0007669"/>
    <property type="project" value="UniProtKB-KW"/>
</dbReference>
<keyword evidence="4" id="KW-0378">Hydrolase</keyword>
<evidence type="ECO:0000259" key="5">
    <source>
        <dbReference type="Pfam" id="PF00557"/>
    </source>
</evidence>
<proteinExistence type="inferred from homology"/>
<evidence type="ECO:0000313" key="6">
    <source>
        <dbReference type="EMBL" id="SUZ67695.1"/>
    </source>
</evidence>
<keyword evidence="3" id="KW-0479">Metal-binding</keyword>
<dbReference type="NCBIfam" id="TIGR00500">
    <property type="entry name" value="met_pdase_I"/>
    <property type="match status" value="1"/>
</dbReference>
<dbReference type="GO" id="GO:0046872">
    <property type="term" value="F:metal ion binding"/>
    <property type="evidence" value="ECO:0007669"/>
    <property type="project" value="UniProtKB-KW"/>
</dbReference>
<reference evidence="6" key="1">
    <citation type="submission" date="2018-05" db="EMBL/GenBank/DDBJ databases">
        <authorList>
            <person name="Lanie J.A."/>
            <person name="Ng W.-L."/>
            <person name="Kazmierczak K.M."/>
            <person name="Andrzejewski T.M."/>
            <person name="Davidsen T.M."/>
            <person name="Wayne K.J."/>
            <person name="Tettelin H."/>
            <person name="Glass J.I."/>
            <person name="Rusch D."/>
            <person name="Podicherti R."/>
            <person name="Tsui H.-C.T."/>
            <person name="Winkler M.E."/>
        </authorList>
    </citation>
    <scope>NUCLEOTIDE SEQUENCE</scope>
</reference>
<dbReference type="InterPro" id="IPR000994">
    <property type="entry name" value="Pept_M24"/>
</dbReference>
<dbReference type="HAMAP" id="MF_01974">
    <property type="entry name" value="MetAP_1"/>
    <property type="match status" value="1"/>
</dbReference>
<protein>
    <recommendedName>
        <fullName evidence="5">Peptidase M24 domain-containing protein</fullName>
    </recommendedName>
</protein>
<gene>
    <name evidence="6" type="ORF">METZ01_LOCUS20549</name>
</gene>
<dbReference type="InterPro" id="IPR002467">
    <property type="entry name" value="Pept_M24A_MAP1"/>
</dbReference>
<dbReference type="InterPro" id="IPR001714">
    <property type="entry name" value="Pept_M24_MAP"/>
</dbReference>
<dbReference type="AlphaFoldDB" id="A0A381PKX6"/>
<dbReference type="PANTHER" id="PTHR43330">
    <property type="entry name" value="METHIONINE AMINOPEPTIDASE"/>
    <property type="match status" value="1"/>
</dbReference>
<keyword evidence="2" id="KW-0645">Protease</keyword>
<evidence type="ECO:0000256" key="4">
    <source>
        <dbReference type="ARBA" id="ARBA00022801"/>
    </source>
</evidence>
<organism evidence="6">
    <name type="scientific">marine metagenome</name>
    <dbReference type="NCBI Taxonomy" id="408172"/>
    <lineage>
        <taxon>unclassified sequences</taxon>
        <taxon>metagenomes</taxon>
        <taxon>ecological metagenomes</taxon>
    </lineage>
</organism>
<dbReference type="Gene3D" id="3.90.230.10">
    <property type="entry name" value="Creatinase/methionine aminopeptidase superfamily"/>
    <property type="match status" value="1"/>
</dbReference>
<dbReference type="GO" id="GO:0005829">
    <property type="term" value="C:cytosol"/>
    <property type="evidence" value="ECO:0007669"/>
    <property type="project" value="TreeGrafter"/>
</dbReference>
<dbReference type="PANTHER" id="PTHR43330:SF27">
    <property type="entry name" value="METHIONINE AMINOPEPTIDASE"/>
    <property type="match status" value="1"/>
</dbReference>
<evidence type="ECO:0000256" key="1">
    <source>
        <dbReference type="ARBA" id="ARBA00022438"/>
    </source>
</evidence>